<dbReference type="KEGG" id="char:105889437"/>
<dbReference type="Gene3D" id="4.10.81.20">
    <property type="entry name" value="KCNMB2, ball/chain domain"/>
    <property type="match status" value="1"/>
</dbReference>
<protein>
    <submittedName>
        <fullName evidence="11">Calcium-activated potassium channel subunit beta-2</fullName>
    </submittedName>
</protein>
<evidence type="ECO:0000313" key="10">
    <source>
        <dbReference type="Proteomes" id="UP000515152"/>
    </source>
</evidence>
<evidence type="ECO:0000256" key="7">
    <source>
        <dbReference type="ARBA" id="ARBA00023180"/>
    </source>
</evidence>
<dbReference type="PRINTS" id="PR01450">
    <property type="entry name" value="BKCHANNELB"/>
</dbReference>
<evidence type="ECO:0000256" key="1">
    <source>
        <dbReference type="ARBA" id="ARBA00004141"/>
    </source>
</evidence>
<dbReference type="GO" id="GO:0008076">
    <property type="term" value="C:voltage-gated potassium channel complex"/>
    <property type="evidence" value="ECO:0007669"/>
    <property type="project" value="TreeGrafter"/>
</dbReference>
<dbReference type="GeneID" id="105889437"/>
<evidence type="ECO:0000256" key="9">
    <source>
        <dbReference type="SAM" id="Phobius"/>
    </source>
</evidence>
<dbReference type="GO" id="GO:0005513">
    <property type="term" value="P:detection of calcium ion"/>
    <property type="evidence" value="ECO:0007669"/>
    <property type="project" value="TreeGrafter"/>
</dbReference>
<dbReference type="Proteomes" id="UP000515152">
    <property type="component" value="Chromosome 22"/>
</dbReference>
<dbReference type="AlphaFoldDB" id="A0A6P3VFF3"/>
<keyword evidence="3 9" id="KW-0812">Transmembrane</keyword>
<dbReference type="RefSeq" id="XP_012670729.1">
    <property type="nucleotide sequence ID" value="XM_012815275.2"/>
</dbReference>
<evidence type="ECO:0000313" key="11">
    <source>
        <dbReference type="RefSeq" id="XP_012670729.1"/>
    </source>
</evidence>
<dbReference type="GO" id="GO:0015459">
    <property type="term" value="F:potassium channel regulator activity"/>
    <property type="evidence" value="ECO:0007669"/>
    <property type="project" value="TreeGrafter"/>
</dbReference>
<proteinExistence type="predicted"/>
<keyword evidence="10" id="KW-1185">Reference proteome</keyword>
<dbReference type="InterPro" id="IPR003930">
    <property type="entry name" value="K_chnl_Ca-activ_BK_bsu"/>
</dbReference>
<keyword evidence="5" id="KW-0406">Ion transport</keyword>
<feature type="transmembrane region" description="Helical" evidence="9">
    <location>
        <begin position="32"/>
        <end position="52"/>
    </location>
</feature>
<evidence type="ECO:0000256" key="4">
    <source>
        <dbReference type="ARBA" id="ARBA00022989"/>
    </source>
</evidence>
<evidence type="ECO:0000256" key="3">
    <source>
        <dbReference type="ARBA" id="ARBA00022692"/>
    </source>
</evidence>
<dbReference type="GO" id="GO:0015269">
    <property type="term" value="F:calcium-activated potassium channel activity"/>
    <property type="evidence" value="ECO:0007669"/>
    <property type="project" value="InterPro"/>
</dbReference>
<evidence type="ECO:0000256" key="5">
    <source>
        <dbReference type="ARBA" id="ARBA00023065"/>
    </source>
</evidence>
<evidence type="ECO:0000256" key="8">
    <source>
        <dbReference type="ARBA" id="ARBA00023303"/>
    </source>
</evidence>
<keyword evidence="4 9" id="KW-1133">Transmembrane helix</keyword>
<comment type="subcellular location">
    <subcellularLocation>
        <location evidence="1">Membrane</location>
        <topology evidence="1">Multi-pass membrane protein</topology>
    </subcellularLocation>
</comment>
<name>A0A6P3VFF3_CLUHA</name>
<keyword evidence="6 9" id="KW-0472">Membrane</keyword>
<evidence type="ECO:0000256" key="6">
    <source>
        <dbReference type="ARBA" id="ARBA00023136"/>
    </source>
</evidence>
<dbReference type="CTD" id="541398"/>
<keyword evidence="7" id="KW-0325">Glycoprotein</keyword>
<keyword evidence="2" id="KW-0813">Transport</keyword>
<reference evidence="11" key="1">
    <citation type="submission" date="2025-08" db="UniProtKB">
        <authorList>
            <consortium name="RefSeq"/>
        </authorList>
    </citation>
    <scope>IDENTIFICATION</scope>
</reference>
<feature type="transmembrane region" description="Helical" evidence="9">
    <location>
        <begin position="185"/>
        <end position="202"/>
    </location>
</feature>
<dbReference type="OrthoDB" id="5962477at2759"/>
<dbReference type="PANTHER" id="PTHR10258">
    <property type="entry name" value="CALCIUM-ACTIVATED POTASSIUM CHANNEL SUBUNIT BETA"/>
    <property type="match status" value="1"/>
</dbReference>
<sequence>MHQRSIYQKFRGYELLDKKRTEMALQAGEDRAILLGLSMMICSVMMYFLLGITTVRSYAESVWTAETVCTVLNSTITDDINCSYSCGVECWRSSKFPCLQVFVSLNASGRVALLSHNEDTQEENAECFYVPKCQRNQAVMHALIVDISERMRAQQQVPCFHDPLERQEAVLLTQRYGPGAVFQSLFWPSCMLAGGLLIIFMVKLTQYLSILCEQIGKVSK</sequence>
<dbReference type="InterPro" id="IPR037096">
    <property type="entry name" value="KCNMB2_ball/chain_dom_sf"/>
</dbReference>
<evidence type="ECO:0000256" key="2">
    <source>
        <dbReference type="ARBA" id="ARBA00022448"/>
    </source>
</evidence>
<dbReference type="Pfam" id="PF03185">
    <property type="entry name" value="CaKB"/>
    <property type="match status" value="1"/>
</dbReference>
<gene>
    <name evidence="11" type="primary">kcnmb2</name>
</gene>
<dbReference type="PANTHER" id="PTHR10258:SF5">
    <property type="entry name" value="CALCIUM-ACTIVATED POTASSIUM CHANNEL SUBUNIT BETA-2"/>
    <property type="match status" value="1"/>
</dbReference>
<keyword evidence="8 11" id="KW-0407">Ion channel</keyword>
<accession>A0A6P3VFF3</accession>
<organism evidence="10 11">
    <name type="scientific">Clupea harengus</name>
    <name type="common">Atlantic herring</name>
    <dbReference type="NCBI Taxonomy" id="7950"/>
    <lineage>
        <taxon>Eukaryota</taxon>
        <taxon>Metazoa</taxon>
        <taxon>Chordata</taxon>
        <taxon>Craniata</taxon>
        <taxon>Vertebrata</taxon>
        <taxon>Euteleostomi</taxon>
        <taxon>Actinopterygii</taxon>
        <taxon>Neopterygii</taxon>
        <taxon>Teleostei</taxon>
        <taxon>Clupei</taxon>
        <taxon>Clupeiformes</taxon>
        <taxon>Clupeoidei</taxon>
        <taxon>Clupeidae</taxon>
        <taxon>Clupea</taxon>
    </lineage>
</organism>